<dbReference type="KEGG" id="aagg:ETAA8_25130"/>
<reference evidence="2 3" key="1">
    <citation type="submission" date="2019-02" db="EMBL/GenBank/DDBJ databases">
        <title>Deep-cultivation of Planctomycetes and their phenomic and genomic characterization uncovers novel biology.</title>
        <authorList>
            <person name="Wiegand S."/>
            <person name="Jogler M."/>
            <person name="Boedeker C."/>
            <person name="Pinto D."/>
            <person name="Vollmers J."/>
            <person name="Rivas-Marin E."/>
            <person name="Kohn T."/>
            <person name="Peeters S.H."/>
            <person name="Heuer A."/>
            <person name="Rast P."/>
            <person name="Oberbeckmann S."/>
            <person name="Bunk B."/>
            <person name="Jeske O."/>
            <person name="Meyerdierks A."/>
            <person name="Storesund J.E."/>
            <person name="Kallscheuer N."/>
            <person name="Luecker S."/>
            <person name="Lage O.M."/>
            <person name="Pohl T."/>
            <person name="Merkel B.J."/>
            <person name="Hornburger P."/>
            <person name="Mueller R.-W."/>
            <person name="Bruemmer F."/>
            <person name="Labrenz M."/>
            <person name="Spormann A.M."/>
            <person name="Op den Camp H."/>
            <person name="Overmann J."/>
            <person name="Amann R."/>
            <person name="Jetten M.S.M."/>
            <person name="Mascher T."/>
            <person name="Medema M.H."/>
            <person name="Devos D.P."/>
            <person name="Kaster A.-K."/>
            <person name="Ovreas L."/>
            <person name="Rohde M."/>
            <person name="Galperin M.Y."/>
            <person name="Jogler C."/>
        </authorList>
    </citation>
    <scope>NUCLEOTIDE SEQUENCE [LARGE SCALE GENOMIC DNA]</scope>
    <source>
        <strain evidence="2 3">ETA_A8</strain>
    </source>
</reference>
<protein>
    <submittedName>
        <fullName evidence="2">Double zinc ribbon</fullName>
    </submittedName>
</protein>
<proteinExistence type="predicted"/>
<accession>A0A517YB04</accession>
<dbReference type="EMBL" id="CP036274">
    <property type="protein sequence ID" value="QDU27426.1"/>
    <property type="molecule type" value="Genomic_DNA"/>
</dbReference>
<evidence type="ECO:0000313" key="2">
    <source>
        <dbReference type="EMBL" id="QDU27426.1"/>
    </source>
</evidence>
<feature type="transmembrane region" description="Helical" evidence="1">
    <location>
        <begin position="299"/>
        <end position="323"/>
    </location>
</feature>
<dbReference type="RefSeq" id="WP_145088267.1">
    <property type="nucleotide sequence ID" value="NZ_CP036274.1"/>
</dbReference>
<evidence type="ECO:0000256" key="1">
    <source>
        <dbReference type="SAM" id="Phobius"/>
    </source>
</evidence>
<dbReference type="OrthoDB" id="3182597at2"/>
<keyword evidence="1" id="KW-0472">Membrane</keyword>
<sequence>MTEVVEKCSVCQALLDEEDLFCANCGTEAPHRAANDGSATMQTTHNFRCDGCGASMSYDASVQTLRCPFCGGEKLHAERDAKSLAPKYVVPFQIEQSDAVSRLKEWMGSSFWRPGDLATAAIVTKLTAIYIPYWVFSGKTFTYWTADSSQTPWGANASWCPVSGEHRGEHHGLLVGASSSLSPAETHAICPYDLAQAVPTRQVDLENSLFEQFQVQRKYARPLAQQGLEERVRQACAELVPGNARNVHVNVRVEGLSADPVLLPVWIMAYTYQQQTFRFLLNGQTGRCTGTAPTSYKKIAAVTAAVIAAIILFIICAGLISAAGSQ</sequence>
<name>A0A517YB04_9BACT</name>
<dbReference type="Gene3D" id="2.20.28.30">
    <property type="entry name" value="RNA polymerase ii, chain L"/>
    <property type="match status" value="1"/>
</dbReference>
<keyword evidence="1" id="KW-1133">Transmembrane helix</keyword>
<keyword evidence="3" id="KW-1185">Reference proteome</keyword>
<organism evidence="2 3">
    <name type="scientific">Anatilimnocola aggregata</name>
    <dbReference type="NCBI Taxonomy" id="2528021"/>
    <lineage>
        <taxon>Bacteria</taxon>
        <taxon>Pseudomonadati</taxon>
        <taxon>Planctomycetota</taxon>
        <taxon>Planctomycetia</taxon>
        <taxon>Pirellulales</taxon>
        <taxon>Pirellulaceae</taxon>
        <taxon>Anatilimnocola</taxon>
    </lineage>
</organism>
<dbReference type="Proteomes" id="UP000315017">
    <property type="component" value="Chromosome"/>
</dbReference>
<keyword evidence="1" id="KW-0812">Transmembrane</keyword>
<gene>
    <name evidence="2" type="ORF">ETAA8_25130</name>
</gene>
<dbReference type="AlphaFoldDB" id="A0A517YB04"/>
<evidence type="ECO:0000313" key="3">
    <source>
        <dbReference type="Proteomes" id="UP000315017"/>
    </source>
</evidence>